<evidence type="ECO:0000256" key="1">
    <source>
        <dbReference type="ARBA" id="ARBA00007362"/>
    </source>
</evidence>
<dbReference type="Proteomes" id="UP000653076">
    <property type="component" value="Unassembled WGS sequence"/>
</dbReference>
<evidence type="ECO:0000313" key="4">
    <source>
        <dbReference type="EMBL" id="GIJ30810.1"/>
    </source>
</evidence>
<comment type="caution">
    <text evidence="4">The sequence shown here is derived from an EMBL/GenBank/DDBJ whole genome shotgun (WGS) entry which is preliminary data.</text>
</comment>
<keyword evidence="2" id="KW-0812">Transmembrane</keyword>
<dbReference type="SUPFAM" id="SSF103481">
    <property type="entry name" value="Multidrug resistance efflux transporter EmrE"/>
    <property type="match status" value="1"/>
</dbReference>
<organism evidence="4 5">
    <name type="scientific">Micromonospora qiuiae</name>
    <dbReference type="NCBI Taxonomy" id="502268"/>
    <lineage>
        <taxon>Bacteria</taxon>
        <taxon>Bacillati</taxon>
        <taxon>Actinomycetota</taxon>
        <taxon>Actinomycetes</taxon>
        <taxon>Micromonosporales</taxon>
        <taxon>Micromonosporaceae</taxon>
        <taxon>Micromonospora</taxon>
    </lineage>
</organism>
<feature type="transmembrane region" description="Helical" evidence="2">
    <location>
        <begin position="62"/>
        <end position="79"/>
    </location>
</feature>
<accession>A0ABQ4JMX7</accession>
<feature type="transmembrane region" description="Helical" evidence="2">
    <location>
        <begin position="85"/>
        <end position="103"/>
    </location>
</feature>
<dbReference type="InterPro" id="IPR037185">
    <property type="entry name" value="EmrE-like"/>
</dbReference>
<proteinExistence type="inferred from homology"/>
<name>A0ABQ4JMX7_9ACTN</name>
<dbReference type="InterPro" id="IPR000620">
    <property type="entry name" value="EamA_dom"/>
</dbReference>
<gene>
    <name evidence="4" type="ORF">Vqi01_59720</name>
</gene>
<feature type="domain" description="EamA" evidence="3">
    <location>
        <begin position="5"/>
        <end position="104"/>
    </location>
</feature>
<sequence>MLSASQLGAAAILLAAAMPIAGLDTREWWWDAVASVLVLGALGTDAADVLNYRIIQDEGPTAASVVTYLLPLVTVALGWTVLGEAINMAILVGVVLVLGGVVLSKRTLPGK</sequence>
<reference evidence="4 5" key="1">
    <citation type="submission" date="2021-01" db="EMBL/GenBank/DDBJ databases">
        <title>Whole genome shotgun sequence of Verrucosispora qiuiae NBRC 106684.</title>
        <authorList>
            <person name="Komaki H."/>
            <person name="Tamura T."/>
        </authorList>
    </citation>
    <scope>NUCLEOTIDE SEQUENCE [LARGE SCALE GENOMIC DNA]</scope>
    <source>
        <strain evidence="4 5">NBRC 106684</strain>
    </source>
</reference>
<protein>
    <recommendedName>
        <fullName evidence="3">EamA domain-containing protein</fullName>
    </recommendedName>
</protein>
<keyword evidence="2" id="KW-1133">Transmembrane helix</keyword>
<feature type="transmembrane region" description="Helical" evidence="2">
    <location>
        <begin position="32"/>
        <end position="50"/>
    </location>
</feature>
<dbReference type="Pfam" id="PF00892">
    <property type="entry name" value="EamA"/>
    <property type="match status" value="1"/>
</dbReference>
<keyword evidence="5" id="KW-1185">Reference proteome</keyword>
<evidence type="ECO:0000256" key="2">
    <source>
        <dbReference type="SAM" id="Phobius"/>
    </source>
</evidence>
<comment type="similarity">
    <text evidence="1">Belongs to the EamA transporter family.</text>
</comment>
<evidence type="ECO:0000259" key="3">
    <source>
        <dbReference type="Pfam" id="PF00892"/>
    </source>
</evidence>
<evidence type="ECO:0000313" key="5">
    <source>
        <dbReference type="Proteomes" id="UP000653076"/>
    </source>
</evidence>
<dbReference type="EMBL" id="BOPC01000157">
    <property type="protein sequence ID" value="GIJ30810.1"/>
    <property type="molecule type" value="Genomic_DNA"/>
</dbReference>
<keyword evidence="2" id="KW-0472">Membrane</keyword>